<name>A0A2Z5UZN0_9VIRU</name>
<feature type="region of interest" description="Disordered" evidence="1">
    <location>
        <begin position="30"/>
        <end position="50"/>
    </location>
</feature>
<evidence type="ECO:0000256" key="1">
    <source>
        <dbReference type="SAM" id="MobiDB-lite"/>
    </source>
</evidence>
<organism evidence="2">
    <name type="scientific">Heliothis virescens ascovirus 3j</name>
    <dbReference type="NCBI Taxonomy" id="1561067"/>
    <lineage>
        <taxon>Viruses</taxon>
        <taxon>Varidnaviria</taxon>
        <taxon>Bamfordvirae</taxon>
        <taxon>Nucleocytoviricota</taxon>
        <taxon>Megaviricetes</taxon>
        <taxon>Pimascovirales</taxon>
        <taxon>Pimascovirales incertae sedis</taxon>
        <taxon>Ascoviridae</taxon>
        <taxon>Ascovirus</taxon>
    </lineage>
</organism>
<evidence type="ECO:0000313" key="2">
    <source>
        <dbReference type="EMBL" id="BBB16621.1"/>
    </source>
</evidence>
<accession>A0A2Z5UZN0</accession>
<proteinExistence type="predicted"/>
<dbReference type="EMBL" id="LC332918">
    <property type="protein sequence ID" value="BBB16621.1"/>
    <property type="molecule type" value="Genomic_DNA"/>
</dbReference>
<protein>
    <submittedName>
        <fullName evidence="2">Uncharacterized protein</fullName>
    </submittedName>
</protein>
<dbReference type="Proteomes" id="UP000317522">
    <property type="component" value="Segment"/>
</dbReference>
<reference evidence="2" key="1">
    <citation type="submission" date="2017-10" db="EMBL/GenBank/DDBJ databases">
        <title>Ascovirus isolated from Spodoptera litura (Noctuidae: Lepidoptera) transmitted by generalist endoparasitoid Meteorus pulchricornis (Braconidae: Hymenoptera).</title>
        <authorList>
            <person name="Arai E."/>
            <person name="Ishii K."/>
            <person name="Ishii H."/>
            <person name="Kunimi Y."/>
            <person name="Inoue M.N."/>
            <person name="Makiyama N."/>
            <person name="Sagawa S."/>
            <person name="Nakai M."/>
        </authorList>
    </citation>
    <scope>NUCLEOTIDE SEQUENCE [LARGE SCALE GENOMIC DNA]</scope>
    <source>
        <strain evidence="2">ENT01</strain>
    </source>
</reference>
<sequence length="219" mass="24825">MLTNDFLQPIIMHHSNWYYSVVSECETTTGSSTSAGGDDDNNSGRKSGRPSAFTLEPPCLGCAYDTHHYYGKILDRVLMKNSDEYCLLSNNWNSNGPQSKRIVASLKVTLTFGNYSSFIQLKNDRVVLRMPAPNYSQICDIRGQAASSLIHIRQQLLLFFAVNTPCSFVEITMAFLCISKSLAVDVRFMQYTPIFRNIPTIEYCDICFNSVCNREQMYK</sequence>